<dbReference type="PROSITE" id="PS50077">
    <property type="entry name" value="HEAT_REPEAT"/>
    <property type="match status" value="9"/>
</dbReference>
<evidence type="ECO:0000313" key="5">
    <source>
        <dbReference type="EMBL" id="CAD8818984.1"/>
    </source>
</evidence>
<dbReference type="SUPFAM" id="SSF48371">
    <property type="entry name" value="ARM repeat"/>
    <property type="match status" value="1"/>
</dbReference>
<dbReference type="InterPro" id="IPR054573">
    <property type="entry name" value="PP2A/SF3B1-like_HEAT"/>
</dbReference>
<evidence type="ECO:0000256" key="3">
    <source>
        <dbReference type="PROSITE-ProRule" id="PRU00103"/>
    </source>
</evidence>
<dbReference type="PANTHER" id="PTHR10648:SF4">
    <property type="entry name" value="PROTEIN PHOSPHATASE 2 (FORMERLY 2A), REGULATORY SUBUNIT A, BETA ISOFORM-RELATED"/>
    <property type="match status" value="1"/>
</dbReference>
<feature type="non-terminal residue" evidence="5">
    <location>
        <position position="619"/>
    </location>
</feature>
<dbReference type="InterPro" id="IPR021133">
    <property type="entry name" value="HEAT_type_2"/>
</dbReference>
<feature type="repeat" description="HEAT" evidence="3">
    <location>
        <begin position="260"/>
        <end position="298"/>
    </location>
</feature>
<feature type="repeat" description="HEAT" evidence="3">
    <location>
        <begin position="179"/>
        <end position="215"/>
    </location>
</feature>
<feature type="domain" description="Phosphatase PP2A regulatory subunit A/Splicing factor 3B subunit 1-like HEAT repeat" evidence="4">
    <location>
        <begin position="295"/>
        <end position="380"/>
    </location>
</feature>
<gene>
    <name evidence="5" type="ORF">TOLI1172_LOCUS3373</name>
</gene>
<reference evidence="5" key="1">
    <citation type="submission" date="2021-01" db="EMBL/GenBank/DDBJ databases">
        <authorList>
            <person name="Corre E."/>
            <person name="Pelletier E."/>
            <person name="Niang G."/>
            <person name="Scheremetjew M."/>
            <person name="Finn R."/>
            <person name="Kale V."/>
            <person name="Holt S."/>
            <person name="Cochrane G."/>
            <person name="Meng A."/>
            <person name="Brown T."/>
            <person name="Cohen L."/>
        </authorList>
    </citation>
    <scope>NUCLEOTIDE SEQUENCE</scope>
    <source>
        <strain evidence="5">CCMP3278</strain>
    </source>
</reference>
<feature type="repeat" description="HEAT" evidence="3">
    <location>
        <begin position="349"/>
        <end position="387"/>
    </location>
</feature>
<organism evidence="5">
    <name type="scientific">Timspurckia oligopyrenoides</name>
    <dbReference type="NCBI Taxonomy" id="708627"/>
    <lineage>
        <taxon>Eukaryota</taxon>
        <taxon>Rhodophyta</taxon>
        <taxon>Bangiophyceae</taxon>
        <taxon>Porphyridiales</taxon>
        <taxon>Porphyridiaceae</taxon>
        <taxon>Timspurckia</taxon>
    </lineage>
</organism>
<feature type="repeat" description="HEAT" evidence="3">
    <location>
        <begin position="15"/>
        <end position="53"/>
    </location>
</feature>
<name>A0A7S1ERE5_9RHOD</name>
<evidence type="ECO:0000259" key="4">
    <source>
        <dbReference type="Pfam" id="PF22646"/>
    </source>
</evidence>
<accession>A0A7S1ERE5</accession>
<dbReference type="InterPro" id="IPR011989">
    <property type="entry name" value="ARM-like"/>
</dbReference>
<evidence type="ECO:0000256" key="2">
    <source>
        <dbReference type="ARBA" id="ARBA00038332"/>
    </source>
</evidence>
<dbReference type="GO" id="GO:0005634">
    <property type="term" value="C:nucleus"/>
    <property type="evidence" value="ECO:0007669"/>
    <property type="project" value="TreeGrafter"/>
</dbReference>
<feature type="repeat" description="HEAT" evidence="3">
    <location>
        <begin position="299"/>
        <end position="337"/>
    </location>
</feature>
<dbReference type="AlphaFoldDB" id="A0A7S1ERE5"/>
<dbReference type="GO" id="GO:0000159">
    <property type="term" value="C:protein phosphatase type 2A complex"/>
    <property type="evidence" value="ECO:0007669"/>
    <property type="project" value="TreeGrafter"/>
</dbReference>
<proteinExistence type="inferred from homology"/>
<dbReference type="GO" id="GO:0019888">
    <property type="term" value="F:protein phosphatase regulator activity"/>
    <property type="evidence" value="ECO:0007669"/>
    <property type="project" value="TreeGrafter"/>
</dbReference>
<dbReference type="InterPro" id="IPR016024">
    <property type="entry name" value="ARM-type_fold"/>
</dbReference>
<dbReference type="Gene3D" id="1.25.10.10">
    <property type="entry name" value="Leucine-rich Repeat Variant"/>
    <property type="match status" value="1"/>
</dbReference>
<dbReference type="PANTHER" id="PTHR10648">
    <property type="entry name" value="SERINE/THREONINE-PROTEIN PHOSPHATASE PP2A 65 KDA REGULATORY SUBUNIT"/>
    <property type="match status" value="1"/>
</dbReference>
<feature type="repeat" description="HEAT" evidence="3">
    <location>
        <begin position="507"/>
        <end position="546"/>
    </location>
</feature>
<keyword evidence="1" id="KW-0677">Repeat</keyword>
<feature type="repeat" description="HEAT" evidence="3">
    <location>
        <begin position="427"/>
        <end position="465"/>
    </location>
</feature>
<dbReference type="GO" id="GO:0005829">
    <property type="term" value="C:cytosol"/>
    <property type="evidence" value="ECO:0007669"/>
    <property type="project" value="TreeGrafter"/>
</dbReference>
<evidence type="ECO:0000256" key="1">
    <source>
        <dbReference type="ARBA" id="ARBA00022737"/>
    </source>
</evidence>
<feature type="repeat" description="HEAT" evidence="3">
    <location>
        <begin position="54"/>
        <end position="90"/>
    </location>
</feature>
<dbReference type="InterPro" id="IPR000357">
    <property type="entry name" value="HEAT"/>
</dbReference>
<dbReference type="Pfam" id="PF02985">
    <property type="entry name" value="HEAT"/>
    <property type="match status" value="2"/>
</dbReference>
<comment type="similarity">
    <text evidence="2">Belongs to the phosphatase 2A regulatory subunit A family.</text>
</comment>
<dbReference type="Pfam" id="PF22646">
    <property type="entry name" value="PPP2R1A-like_HEAT"/>
    <property type="match status" value="1"/>
</dbReference>
<feature type="repeat" description="HEAT" evidence="3">
    <location>
        <begin position="388"/>
        <end position="426"/>
    </location>
</feature>
<sequence length="619" mass="68455">MSGAVVDDTEDSLYPIAVLLDELKNEVIALRLNATRRLKTIAAALGPERTRSELIPFLTETIDDEDEVLMALAEELGAFVDEVGGPEYASCLLQPLEVLAAVEETIVRDRAVQSLKIISEAVASGASDRGREMHLSHMAPLMKRLATGEWFTSRISACALYAVCFKNLPSEREDLRLEMISLFQNAARDDTPMVRRAAANALGDLAQAVAAYNVSWVEKEIVTVYRHLVDDEQDSVRLLTVEKSAAVAGSVTEDCRIGSLLPIVQCYINDKSWRVRYTVADQIVALGTVFGSVPTRDDLLPSFIRLLKDGEAEVRTAAAFKVSEMTHLVVATKSDGTHLGGIDLVVREILPAIRELVTDPSQHVRAAFASNIMGLAPEVGVDITVRDVVELVLVLLKDEFPDVRLNVISRLEKVSFVMGIDRLADELLPAIVDLAEDRNWRVRLAIIDHIPLLAKQLGKDLFHDDMNLGELCINWLGDCVFSIREAAIKNLKALTEVFGVQWSIQHIIPKVVALFDGSKNYLYRMTALHAVAELSEVLSSDVLETYLLYLVTDQACEDSVPNIRFVAAKMLARIVPHVSSAYRKQKILPALQRMTESGETDVDVIHFANEALKALYECE</sequence>
<dbReference type="InterPro" id="IPR051023">
    <property type="entry name" value="PP2A_Regulatory_Subunit_A"/>
</dbReference>
<dbReference type="EMBL" id="HBFP01004743">
    <property type="protein sequence ID" value="CAD8818984.1"/>
    <property type="molecule type" value="Transcribed_RNA"/>
</dbReference>
<protein>
    <recommendedName>
        <fullName evidence="4">Phosphatase PP2A regulatory subunit A/Splicing factor 3B subunit 1-like HEAT repeat domain-containing protein</fullName>
    </recommendedName>
</protein>